<keyword evidence="3" id="KW-1185">Reference proteome</keyword>
<dbReference type="Proteomes" id="UP000008493">
    <property type="component" value="Unassembled WGS sequence"/>
</dbReference>
<feature type="compositionally biased region" description="Polar residues" evidence="1">
    <location>
        <begin position="28"/>
        <end position="41"/>
    </location>
</feature>
<proteinExistence type="predicted"/>
<sequence length="135" mass="14665">SKRGRQEDVDQKDENTKAASRPSKRVKSTTGAAHNSASQPSLSACTRCLGRHPHDVANCAATVLWDKSTPVRCDWNKQKRLVNPSGTVLCSDWQRRQGCKISSHPARHECSGCGSTEHGAQSCQLAENPDSQLAL</sequence>
<dbReference type="OMA" id="HPARHEC"/>
<dbReference type="HOGENOM" id="CLU_131643_0_0_1"/>
<dbReference type="GeneID" id="18829667"/>
<dbReference type="InParanoid" id="K5XL50"/>
<dbReference type="RefSeq" id="XP_007334066.1">
    <property type="nucleotide sequence ID" value="XM_007334004.1"/>
</dbReference>
<evidence type="ECO:0000313" key="2">
    <source>
        <dbReference type="EMBL" id="EKM75245.1"/>
    </source>
</evidence>
<feature type="non-terminal residue" evidence="2">
    <location>
        <position position="1"/>
    </location>
</feature>
<dbReference type="OrthoDB" id="2158839at2759"/>
<evidence type="ECO:0000313" key="3">
    <source>
        <dbReference type="Proteomes" id="UP000008493"/>
    </source>
</evidence>
<dbReference type="eggNOG" id="ENOG502SXYK">
    <property type="taxonomic scope" value="Eukaryota"/>
</dbReference>
<gene>
    <name evidence="2" type="ORF">AGABI1DRAFT_46761</name>
</gene>
<dbReference type="AlphaFoldDB" id="K5XL50"/>
<reference evidence="3" key="1">
    <citation type="journal article" date="2012" name="Proc. Natl. Acad. Sci. U.S.A.">
        <title>Genome sequence of the button mushroom Agaricus bisporus reveals mechanisms governing adaptation to a humic-rich ecological niche.</title>
        <authorList>
            <person name="Morin E."/>
            <person name="Kohler A."/>
            <person name="Baker A.R."/>
            <person name="Foulongne-Oriol M."/>
            <person name="Lombard V."/>
            <person name="Nagy L.G."/>
            <person name="Ohm R.A."/>
            <person name="Patyshakuliyeva A."/>
            <person name="Brun A."/>
            <person name="Aerts A.L."/>
            <person name="Bailey A.M."/>
            <person name="Billette C."/>
            <person name="Coutinho P.M."/>
            <person name="Deakin G."/>
            <person name="Doddapaneni H."/>
            <person name="Floudas D."/>
            <person name="Grimwood J."/>
            <person name="Hilden K."/>
            <person name="Kuees U."/>
            <person name="LaButti K.M."/>
            <person name="Lapidus A."/>
            <person name="Lindquist E.A."/>
            <person name="Lucas S.M."/>
            <person name="Murat C."/>
            <person name="Riley R.W."/>
            <person name="Salamov A.A."/>
            <person name="Schmutz J."/>
            <person name="Subramanian V."/>
            <person name="Woesten H.A.B."/>
            <person name="Xu J."/>
            <person name="Eastwood D.C."/>
            <person name="Foster G.D."/>
            <person name="Sonnenberg A.S."/>
            <person name="Cullen D."/>
            <person name="de Vries R.P."/>
            <person name="Lundell T."/>
            <person name="Hibbett D.S."/>
            <person name="Henrissat B."/>
            <person name="Burton K.S."/>
            <person name="Kerrigan R.W."/>
            <person name="Challen M.P."/>
            <person name="Grigoriev I.V."/>
            <person name="Martin F."/>
        </authorList>
    </citation>
    <scope>NUCLEOTIDE SEQUENCE [LARGE SCALE GENOMIC DNA]</scope>
    <source>
        <strain evidence="3">JB137-S8 / ATCC MYA-4627 / FGSC 10392</strain>
    </source>
</reference>
<organism evidence="2 3">
    <name type="scientific">Agaricus bisporus var. burnettii (strain JB137-S8 / ATCC MYA-4627 / FGSC 10392)</name>
    <name type="common">White button mushroom</name>
    <dbReference type="NCBI Taxonomy" id="597362"/>
    <lineage>
        <taxon>Eukaryota</taxon>
        <taxon>Fungi</taxon>
        <taxon>Dikarya</taxon>
        <taxon>Basidiomycota</taxon>
        <taxon>Agaricomycotina</taxon>
        <taxon>Agaricomycetes</taxon>
        <taxon>Agaricomycetidae</taxon>
        <taxon>Agaricales</taxon>
        <taxon>Agaricineae</taxon>
        <taxon>Agaricaceae</taxon>
        <taxon>Agaricus</taxon>
    </lineage>
</organism>
<name>K5XL50_AGABU</name>
<dbReference type="EMBL" id="JH971416">
    <property type="protein sequence ID" value="EKM75245.1"/>
    <property type="molecule type" value="Genomic_DNA"/>
</dbReference>
<feature type="region of interest" description="Disordered" evidence="1">
    <location>
        <begin position="1"/>
        <end position="41"/>
    </location>
</feature>
<dbReference type="KEGG" id="abp:AGABI1DRAFT46761"/>
<protein>
    <submittedName>
        <fullName evidence="2">Uncharacterized protein</fullName>
    </submittedName>
</protein>
<feature type="compositionally biased region" description="Basic and acidic residues" evidence="1">
    <location>
        <begin position="1"/>
        <end position="16"/>
    </location>
</feature>
<accession>K5XL50</accession>
<evidence type="ECO:0000256" key="1">
    <source>
        <dbReference type="SAM" id="MobiDB-lite"/>
    </source>
</evidence>